<reference evidence="1 2" key="1">
    <citation type="journal article" date="2019" name="Commun. Biol.">
        <title>The bagworm genome reveals a unique fibroin gene that provides high tensile strength.</title>
        <authorList>
            <person name="Kono N."/>
            <person name="Nakamura H."/>
            <person name="Ohtoshi R."/>
            <person name="Tomita M."/>
            <person name="Numata K."/>
            <person name="Arakawa K."/>
        </authorList>
    </citation>
    <scope>NUCLEOTIDE SEQUENCE [LARGE SCALE GENOMIC DNA]</scope>
</reference>
<evidence type="ECO:0000313" key="2">
    <source>
        <dbReference type="Proteomes" id="UP000299102"/>
    </source>
</evidence>
<comment type="caution">
    <text evidence="1">The sequence shown here is derived from an EMBL/GenBank/DDBJ whole genome shotgun (WGS) entry which is preliminary data.</text>
</comment>
<dbReference type="EMBL" id="BGZK01000996">
    <property type="protein sequence ID" value="GBP67914.1"/>
    <property type="molecule type" value="Genomic_DNA"/>
</dbReference>
<keyword evidence="2" id="KW-1185">Reference proteome</keyword>
<accession>A0A4C1XYY6</accession>
<proteinExistence type="predicted"/>
<evidence type="ECO:0000313" key="1">
    <source>
        <dbReference type="EMBL" id="GBP67914.1"/>
    </source>
</evidence>
<dbReference type="Proteomes" id="UP000299102">
    <property type="component" value="Unassembled WGS sequence"/>
</dbReference>
<protein>
    <submittedName>
        <fullName evidence="1">Uncharacterized protein</fullName>
    </submittedName>
</protein>
<sequence>MLESVRKNFIQRMPRGFIIYSKTTATEREVTSSTRGRKDNESHLNQRRASVDWKMFSISKKKFSKTHTTIKSSTAGDELQH</sequence>
<dbReference type="AlphaFoldDB" id="A0A4C1XYY6"/>
<gene>
    <name evidence="1" type="ORF">EVAR_97706_1</name>
</gene>
<organism evidence="1 2">
    <name type="scientific">Eumeta variegata</name>
    <name type="common">Bagworm moth</name>
    <name type="synonym">Eumeta japonica</name>
    <dbReference type="NCBI Taxonomy" id="151549"/>
    <lineage>
        <taxon>Eukaryota</taxon>
        <taxon>Metazoa</taxon>
        <taxon>Ecdysozoa</taxon>
        <taxon>Arthropoda</taxon>
        <taxon>Hexapoda</taxon>
        <taxon>Insecta</taxon>
        <taxon>Pterygota</taxon>
        <taxon>Neoptera</taxon>
        <taxon>Endopterygota</taxon>
        <taxon>Lepidoptera</taxon>
        <taxon>Glossata</taxon>
        <taxon>Ditrysia</taxon>
        <taxon>Tineoidea</taxon>
        <taxon>Psychidae</taxon>
        <taxon>Oiketicinae</taxon>
        <taxon>Eumeta</taxon>
    </lineage>
</organism>
<name>A0A4C1XYY6_EUMVA</name>